<dbReference type="GO" id="GO:0005840">
    <property type="term" value="C:ribosome"/>
    <property type="evidence" value="ECO:0007669"/>
    <property type="project" value="UniProtKB-KW"/>
</dbReference>
<keyword evidence="5 9" id="KW-0689">Ribosomal protein</keyword>
<name>A0A6J1DT19_MOMCH</name>
<evidence type="ECO:0000256" key="1">
    <source>
        <dbReference type="ARBA" id="ARBA00008672"/>
    </source>
</evidence>
<evidence type="ECO:0000256" key="7">
    <source>
        <dbReference type="SAM" id="Phobius"/>
    </source>
</evidence>
<accession>A0A6J1DT19</accession>
<dbReference type="InterPro" id="IPR011331">
    <property type="entry name" value="Ribosomal_eL37/eL43"/>
</dbReference>
<keyword evidence="3" id="KW-0863">Zinc-finger</keyword>
<dbReference type="AlphaFoldDB" id="A0A6J1DT19"/>
<gene>
    <name evidence="9" type="primary">LOC111023682</name>
</gene>
<evidence type="ECO:0000256" key="3">
    <source>
        <dbReference type="ARBA" id="ARBA00022771"/>
    </source>
</evidence>
<dbReference type="GO" id="GO:0006412">
    <property type="term" value="P:translation"/>
    <property type="evidence" value="ECO:0007669"/>
    <property type="project" value="InterPro"/>
</dbReference>
<dbReference type="RefSeq" id="XP_022156847.1">
    <property type="nucleotide sequence ID" value="XM_022301155.1"/>
</dbReference>
<dbReference type="SUPFAM" id="SSF57829">
    <property type="entry name" value="Zn-binding ribosomal proteins"/>
    <property type="match status" value="1"/>
</dbReference>
<dbReference type="PANTHER" id="PTHR48149">
    <property type="entry name" value="60S RIBOSOMAL PROTEIN L37A-2"/>
    <property type="match status" value="1"/>
</dbReference>
<keyword evidence="2" id="KW-0479">Metal-binding</keyword>
<dbReference type="InterPro" id="IPR002674">
    <property type="entry name" value="Ribosomal_eL43"/>
</dbReference>
<sequence>MAKSSAGTVLLAFVALSFLIFFLRYTILMQFYAFINAPHPHPRAKTSFDLFYRTKKASIVGKYGTRYGASLRKQIKKMEVSHHRKYFCEFSEKYAVKRKVVGIWGCKDCGQVKADSDYTLNTASAGIVRSTIRRLRERTES</sequence>
<dbReference type="GO" id="GO:0003735">
    <property type="term" value="F:structural constituent of ribosome"/>
    <property type="evidence" value="ECO:0007669"/>
    <property type="project" value="InterPro"/>
</dbReference>
<dbReference type="KEGG" id="mcha:111023682"/>
<keyword evidence="7" id="KW-0812">Transmembrane</keyword>
<reference evidence="9" key="1">
    <citation type="submission" date="2025-08" db="UniProtKB">
        <authorList>
            <consortium name="RefSeq"/>
        </authorList>
    </citation>
    <scope>IDENTIFICATION</scope>
    <source>
        <strain evidence="9">OHB3-1</strain>
    </source>
</reference>
<comment type="similarity">
    <text evidence="1">Belongs to the eukaryotic ribosomal protein eL43 family.</text>
</comment>
<evidence type="ECO:0000313" key="9">
    <source>
        <dbReference type="RefSeq" id="XP_022156847.1"/>
    </source>
</evidence>
<keyword evidence="8" id="KW-1185">Reference proteome</keyword>
<keyword evidence="6" id="KW-0687">Ribonucleoprotein</keyword>
<keyword evidence="7" id="KW-1133">Transmembrane helix</keyword>
<evidence type="ECO:0000256" key="6">
    <source>
        <dbReference type="ARBA" id="ARBA00023274"/>
    </source>
</evidence>
<keyword evidence="7" id="KW-0472">Membrane</keyword>
<dbReference type="Pfam" id="PF01780">
    <property type="entry name" value="Ribosomal_L37ae"/>
    <property type="match status" value="1"/>
</dbReference>
<dbReference type="Gene3D" id="2.20.25.30">
    <property type="match status" value="1"/>
</dbReference>
<dbReference type="PANTHER" id="PTHR48149:SF1">
    <property type="entry name" value="LARGE RIBOSOMAL SUBUNIT PROTEIN EL43Y"/>
    <property type="match status" value="1"/>
</dbReference>
<keyword evidence="4" id="KW-0862">Zinc</keyword>
<evidence type="ECO:0000313" key="8">
    <source>
        <dbReference type="Proteomes" id="UP000504603"/>
    </source>
</evidence>
<dbReference type="OrthoDB" id="1493455at2759"/>
<evidence type="ECO:0000256" key="5">
    <source>
        <dbReference type="ARBA" id="ARBA00022980"/>
    </source>
</evidence>
<protein>
    <submittedName>
        <fullName evidence="9">60S ribosomal protein L37a-1</fullName>
    </submittedName>
</protein>
<feature type="transmembrane region" description="Helical" evidence="7">
    <location>
        <begin position="6"/>
        <end position="27"/>
    </location>
</feature>
<evidence type="ECO:0000256" key="2">
    <source>
        <dbReference type="ARBA" id="ARBA00022723"/>
    </source>
</evidence>
<organism evidence="8 9">
    <name type="scientific">Momordica charantia</name>
    <name type="common">Bitter gourd</name>
    <name type="synonym">Balsam pear</name>
    <dbReference type="NCBI Taxonomy" id="3673"/>
    <lineage>
        <taxon>Eukaryota</taxon>
        <taxon>Viridiplantae</taxon>
        <taxon>Streptophyta</taxon>
        <taxon>Embryophyta</taxon>
        <taxon>Tracheophyta</taxon>
        <taxon>Spermatophyta</taxon>
        <taxon>Magnoliopsida</taxon>
        <taxon>eudicotyledons</taxon>
        <taxon>Gunneridae</taxon>
        <taxon>Pentapetalae</taxon>
        <taxon>rosids</taxon>
        <taxon>fabids</taxon>
        <taxon>Cucurbitales</taxon>
        <taxon>Cucurbitaceae</taxon>
        <taxon>Momordiceae</taxon>
        <taxon>Momordica</taxon>
    </lineage>
</organism>
<proteinExistence type="inferred from homology"/>
<dbReference type="InterPro" id="IPR011332">
    <property type="entry name" value="Ribosomal_zn-bd"/>
</dbReference>
<dbReference type="GO" id="GO:0008270">
    <property type="term" value="F:zinc ion binding"/>
    <property type="evidence" value="ECO:0007669"/>
    <property type="project" value="UniProtKB-KW"/>
</dbReference>
<dbReference type="GO" id="GO:1990904">
    <property type="term" value="C:ribonucleoprotein complex"/>
    <property type="evidence" value="ECO:0007669"/>
    <property type="project" value="UniProtKB-KW"/>
</dbReference>
<dbReference type="Proteomes" id="UP000504603">
    <property type="component" value="Unplaced"/>
</dbReference>
<dbReference type="GeneID" id="111023682"/>
<evidence type="ECO:0000256" key="4">
    <source>
        <dbReference type="ARBA" id="ARBA00022833"/>
    </source>
</evidence>